<dbReference type="PIRSF" id="PIRSF018266">
    <property type="entry name" value="FecR"/>
    <property type="match status" value="1"/>
</dbReference>
<evidence type="ECO:0000313" key="5">
    <source>
        <dbReference type="Proteomes" id="UP000648075"/>
    </source>
</evidence>
<protein>
    <submittedName>
        <fullName evidence="4">Inner membrane sensor for iron transport</fullName>
    </submittedName>
</protein>
<dbReference type="GO" id="GO:0016989">
    <property type="term" value="F:sigma factor antagonist activity"/>
    <property type="evidence" value="ECO:0007669"/>
    <property type="project" value="TreeGrafter"/>
</dbReference>
<evidence type="ECO:0000259" key="2">
    <source>
        <dbReference type="Pfam" id="PF04773"/>
    </source>
</evidence>
<organism evidence="4 5">
    <name type="scientific">Novosphingobium colocasiae</name>
    <dbReference type="NCBI Taxonomy" id="1256513"/>
    <lineage>
        <taxon>Bacteria</taxon>
        <taxon>Pseudomonadati</taxon>
        <taxon>Pseudomonadota</taxon>
        <taxon>Alphaproteobacteria</taxon>
        <taxon>Sphingomonadales</taxon>
        <taxon>Sphingomonadaceae</taxon>
        <taxon>Novosphingobium</taxon>
    </lineage>
</organism>
<keyword evidence="1" id="KW-1133">Transmembrane helix</keyword>
<dbReference type="Pfam" id="PF04773">
    <property type="entry name" value="FecR"/>
    <property type="match status" value="1"/>
</dbReference>
<evidence type="ECO:0000256" key="1">
    <source>
        <dbReference type="SAM" id="Phobius"/>
    </source>
</evidence>
<dbReference type="Pfam" id="PF16220">
    <property type="entry name" value="DUF4880"/>
    <property type="match status" value="1"/>
</dbReference>
<keyword evidence="5" id="KW-1185">Reference proteome</keyword>
<gene>
    <name evidence="4" type="ORF">GCM10011614_12370</name>
</gene>
<keyword evidence="1" id="KW-0812">Transmembrane</keyword>
<sequence length="324" mass="34561">MRATPPSSLPEAKTMPHDDLIETQALDWAVRAGDPEFADWEAFTRWLDESPRHAAAYDRASAAVADAAELIAAHAPMPAANDDPGTVTRPFDRRRWFVGAMAASLALVVGIGLWRGQTDRYIIVADPGTMRTASLADGGSVALSGGTRLELDRHDPRYARLLAGQALFTVRHDAAHPFEVRVGDDRLVDAGTVFDVTLNGSGMRVAVSEGLVVFNPDQQQVSIEPGHALSREAGSDVYALSEIAPAQVGEWRSGRLTFEAATPAQVAADLTRLTGIAYAAAPGAERRVSGSIVIDPLRPDPAALGPLLGLTVREEGGRWMIEAD</sequence>
<evidence type="ECO:0000313" key="4">
    <source>
        <dbReference type="EMBL" id="GGY98973.1"/>
    </source>
</evidence>
<reference evidence="4" key="1">
    <citation type="journal article" date="2014" name="Int. J. Syst. Evol. Microbiol.">
        <title>Complete genome sequence of Corynebacterium casei LMG S-19264T (=DSM 44701T), isolated from a smear-ripened cheese.</title>
        <authorList>
            <consortium name="US DOE Joint Genome Institute (JGI-PGF)"/>
            <person name="Walter F."/>
            <person name="Albersmeier A."/>
            <person name="Kalinowski J."/>
            <person name="Ruckert C."/>
        </authorList>
    </citation>
    <scope>NUCLEOTIDE SEQUENCE</scope>
    <source>
        <strain evidence="4">KCTC 32255</strain>
    </source>
</reference>
<dbReference type="InterPro" id="IPR012373">
    <property type="entry name" value="Ferrdict_sens_TM"/>
</dbReference>
<accession>A0A918PC58</accession>
<feature type="transmembrane region" description="Helical" evidence="1">
    <location>
        <begin position="96"/>
        <end position="114"/>
    </location>
</feature>
<feature type="domain" description="FecR N-terminal" evidence="3">
    <location>
        <begin position="24"/>
        <end position="62"/>
    </location>
</feature>
<dbReference type="Proteomes" id="UP000648075">
    <property type="component" value="Unassembled WGS sequence"/>
</dbReference>
<reference evidence="4" key="2">
    <citation type="submission" date="2020-09" db="EMBL/GenBank/DDBJ databases">
        <authorList>
            <person name="Sun Q."/>
            <person name="Kim S."/>
        </authorList>
    </citation>
    <scope>NUCLEOTIDE SEQUENCE</scope>
    <source>
        <strain evidence="4">KCTC 32255</strain>
    </source>
</reference>
<dbReference type="Gene3D" id="2.60.120.1440">
    <property type="match status" value="1"/>
</dbReference>
<keyword evidence="1" id="KW-0472">Membrane</keyword>
<dbReference type="PANTHER" id="PTHR30273">
    <property type="entry name" value="PERIPLASMIC SIGNAL SENSOR AND SIGMA FACTOR ACTIVATOR FECR-RELATED"/>
    <property type="match status" value="1"/>
</dbReference>
<comment type="caution">
    <text evidence="4">The sequence shown here is derived from an EMBL/GenBank/DDBJ whole genome shotgun (WGS) entry which is preliminary data.</text>
</comment>
<dbReference type="InterPro" id="IPR006860">
    <property type="entry name" value="FecR"/>
</dbReference>
<dbReference type="AlphaFoldDB" id="A0A918PC58"/>
<name>A0A918PC58_9SPHN</name>
<feature type="domain" description="FecR protein" evidence="2">
    <location>
        <begin position="124"/>
        <end position="212"/>
    </location>
</feature>
<dbReference type="InterPro" id="IPR032623">
    <property type="entry name" value="FecR_N"/>
</dbReference>
<dbReference type="PANTHER" id="PTHR30273:SF2">
    <property type="entry name" value="PROTEIN FECR"/>
    <property type="match status" value="1"/>
</dbReference>
<evidence type="ECO:0000259" key="3">
    <source>
        <dbReference type="Pfam" id="PF16220"/>
    </source>
</evidence>
<dbReference type="EMBL" id="BMZA01000003">
    <property type="protein sequence ID" value="GGY98973.1"/>
    <property type="molecule type" value="Genomic_DNA"/>
</dbReference>
<proteinExistence type="predicted"/>